<evidence type="ECO:0000259" key="1">
    <source>
        <dbReference type="PROSITE" id="PS51391"/>
    </source>
</evidence>
<dbReference type="InterPro" id="IPR024637">
    <property type="entry name" value="Ctk3_C"/>
</dbReference>
<dbReference type="GO" id="GO:0070692">
    <property type="term" value="C:CTDK-1 complex"/>
    <property type="evidence" value="ECO:0007669"/>
    <property type="project" value="EnsemblFungi"/>
</dbReference>
<evidence type="ECO:0000313" key="3">
    <source>
        <dbReference type="Proteomes" id="UP000186594"/>
    </source>
</evidence>
<dbReference type="Pfam" id="PF12243">
    <property type="entry name" value="CTK3"/>
    <property type="match status" value="1"/>
</dbReference>
<evidence type="ECO:0000313" key="2">
    <source>
        <dbReference type="EMBL" id="OLL23262.1"/>
    </source>
</evidence>
<proteinExistence type="predicted"/>
<name>A0A1U7LL44_NEOID</name>
<dbReference type="OrthoDB" id="21266at2759"/>
<dbReference type="OMA" id="MWEESAD"/>
<organism evidence="2 3">
    <name type="scientific">Neolecta irregularis (strain DAH-3)</name>
    <dbReference type="NCBI Taxonomy" id="1198029"/>
    <lineage>
        <taxon>Eukaryota</taxon>
        <taxon>Fungi</taxon>
        <taxon>Dikarya</taxon>
        <taxon>Ascomycota</taxon>
        <taxon>Taphrinomycotina</taxon>
        <taxon>Neolectales</taxon>
        <taxon>Neolectaceae</taxon>
        <taxon>Neolecta</taxon>
    </lineage>
</organism>
<dbReference type="PANTHER" id="PTHR28291">
    <property type="entry name" value="CTD KINASE SUBUNIT GAMMA"/>
    <property type="match status" value="1"/>
</dbReference>
<feature type="domain" description="CID" evidence="1">
    <location>
        <begin position="2"/>
        <end position="135"/>
    </location>
</feature>
<dbReference type="Gene3D" id="1.25.40.90">
    <property type="match status" value="1"/>
</dbReference>
<dbReference type="GO" id="GO:0045943">
    <property type="term" value="P:positive regulation of transcription by RNA polymerase I"/>
    <property type="evidence" value="ECO:0007669"/>
    <property type="project" value="TreeGrafter"/>
</dbReference>
<dbReference type="InterPro" id="IPR008942">
    <property type="entry name" value="ENTH_VHS"/>
</dbReference>
<dbReference type="GO" id="GO:0045944">
    <property type="term" value="P:positive regulation of transcription by RNA polymerase II"/>
    <property type="evidence" value="ECO:0007669"/>
    <property type="project" value="EnsemblFungi"/>
</dbReference>
<dbReference type="GO" id="GO:0032786">
    <property type="term" value="P:positive regulation of DNA-templated transcription, elongation"/>
    <property type="evidence" value="ECO:0007669"/>
    <property type="project" value="InterPro"/>
</dbReference>
<sequence length="200" mass="23483">MDPFEGRLSFLNHLKHLNASHSSSQKCAQFALRHSDLAEDLFSCILEELDSTHLNVRVNLLHLVETILDNPASKETLYPDLFSTNVERILKNCVPAEGGRVNLQVVKKVLERMYAKGYIDASLMEGLQRNSDFSVHEFGKEEILRRFEEDRERHKRLRENIWQIASDMEFDRMWEESADFDEIDWVYMREEFEKLESSTG</sequence>
<gene>
    <name evidence="2" type="ORF">NEOLI_000852</name>
</gene>
<accession>A0A1U7LL44</accession>
<dbReference type="EMBL" id="LXFE01002012">
    <property type="protein sequence ID" value="OLL23262.1"/>
    <property type="molecule type" value="Genomic_DNA"/>
</dbReference>
<keyword evidence="2" id="KW-0418">Kinase</keyword>
<dbReference type="InterPro" id="IPR042326">
    <property type="entry name" value="Ctk3"/>
</dbReference>
<keyword evidence="2" id="KW-0808">Transferase</keyword>
<dbReference type="STRING" id="1198029.A0A1U7LL44"/>
<dbReference type="PANTHER" id="PTHR28291:SF1">
    <property type="entry name" value="CTD KINASE SUBUNIT GAMMA"/>
    <property type="match status" value="1"/>
</dbReference>
<reference evidence="2 3" key="1">
    <citation type="submission" date="2016-04" db="EMBL/GenBank/DDBJ databases">
        <title>Evolutionary innovation and constraint leading to complex multicellularity in the Ascomycota.</title>
        <authorList>
            <person name="Cisse O."/>
            <person name="Nguyen A."/>
            <person name="Hewitt D.A."/>
            <person name="Jedd G."/>
            <person name="Stajich J.E."/>
        </authorList>
    </citation>
    <scope>NUCLEOTIDE SEQUENCE [LARGE SCALE GENOMIC DNA]</scope>
    <source>
        <strain evidence="2 3">DAH-3</strain>
    </source>
</reference>
<dbReference type="PROSITE" id="PS51391">
    <property type="entry name" value="CID"/>
    <property type="match status" value="1"/>
</dbReference>
<dbReference type="InterPro" id="IPR006569">
    <property type="entry name" value="CID_dom"/>
</dbReference>
<protein>
    <submittedName>
        <fullName evidence="2">CTD kinase subunit gamma</fullName>
    </submittedName>
</protein>
<dbReference type="Pfam" id="PF12350">
    <property type="entry name" value="CTK3_C"/>
    <property type="match status" value="1"/>
</dbReference>
<dbReference type="AlphaFoldDB" id="A0A1U7LL44"/>
<dbReference type="Proteomes" id="UP000186594">
    <property type="component" value="Unassembled WGS sequence"/>
</dbReference>
<keyword evidence="3" id="KW-1185">Reference proteome</keyword>
<comment type="caution">
    <text evidence="2">The sequence shown here is derived from an EMBL/GenBank/DDBJ whole genome shotgun (WGS) entry which is preliminary data.</text>
</comment>
<dbReference type="GO" id="GO:0016301">
    <property type="term" value="F:kinase activity"/>
    <property type="evidence" value="ECO:0007669"/>
    <property type="project" value="UniProtKB-KW"/>
</dbReference>
<dbReference type="InterPro" id="IPR024638">
    <property type="entry name" value="Ctk3_N"/>
</dbReference>